<dbReference type="Pfam" id="PF00316">
    <property type="entry name" value="FBPase"/>
    <property type="match status" value="1"/>
</dbReference>
<dbReference type="GO" id="GO:0006094">
    <property type="term" value="P:gluconeogenesis"/>
    <property type="evidence" value="ECO:0007669"/>
    <property type="project" value="TreeGrafter"/>
</dbReference>
<evidence type="ECO:0000256" key="4">
    <source>
        <dbReference type="ARBA" id="ARBA00022842"/>
    </source>
</evidence>
<dbReference type="OrthoDB" id="10256725at2759"/>
<keyword evidence="5" id="KW-0119">Carbohydrate metabolism</keyword>
<accession>A0A078AQI8</accession>
<feature type="domain" description="Fructose-1-6-bisphosphatase class 1 C-terminal" evidence="8">
    <location>
        <begin position="174"/>
        <end position="294"/>
    </location>
</feature>
<feature type="domain" description="Fructose-1-6-bisphosphatase class I N-terminal" evidence="7">
    <location>
        <begin position="16"/>
        <end position="155"/>
    </location>
</feature>
<dbReference type="Gene3D" id="3.30.540.10">
    <property type="entry name" value="Fructose-1,6-Bisphosphatase, subunit A, domain 1"/>
    <property type="match status" value="1"/>
</dbReference>
<dbReference type="InterPro" id="IPR000146">
    <property type="entry name" value="FBPase_class-1"/>
</dbReference>
<keyword evidence="10" id="KW-1185">Reference proteome</keyword>
<evidence type="ECO:0000256" key="1">
    <source>
        <dbReference type="ARBA" id="ARBA00010941"/>
    </source>
</evidence>
<organism evidence="9 10">
    <name type="scientific">Stylonychia lemnae</name>
    <name type="common">Ciliate</name>
    <dbReference type="NCBI Taxonomy" id="5949"/>
    <lineage>
        <taxon>Eukaryota</taxon>
        <taxon>Sar</taxon>
        <taxon>Alveolata</taxon>
        <taxon>Ciliophora</taxon>
        <taxon>Intramacronucleata</taxon>
        <taxon>Spirotrichea</taxon>
        <taxon>Stichotrichia</taxon>
        <taxon>Sporadotrichida</taxon>
        <taxon>Oxytrichidae</taxon>
        <taxon>Stylonychinae</taxon>
        <taxon>Stylonychia</taxon>
    </lineage>
</organism>
<evidence type="ECO:0000256" key="2">
    <source>
        <dbReference type="ARBA" id="ARBA00022723"/>
    </source>
</evidence>
<comment type="similarity">
    <text evidence="1">Belongs to the FBPase class 1 family.</text>
</comment>
<protein>
    <submittedName>
        <fullName evidence="9">Sedoheptulose--bisphosphatase</fullName>
    </submittedName>
</protein>
<dbReference type="GO" id="GO:0005737">
    <property type="term" value="C:cytoplasm"/>
    <property type="evidence" value="ECO:0007669"/>
    <property type="project" value="TreeGrafter"/>
</dbReference>
<dbReference type="Proteomes" id="UP000039865">
    <property type="component" value="Unassembled WGS sequence"/>
</dbReference>
<proteinExistence type="inferred from homology"/>
<evidence type="ECO:0000256" key="6">
    <source>
        <dbReference type="ARBA" id="ARBA00024331"/>
    </source>
</evidence>
<dbReference type="GO" id="GO:0046872">
    <property type="term" value="F:metal ion binding"/>
    <property type="evidence" value="ECO:0007669"/>
    <property type="project" value="UniProtKB-KW"/>
</dbReference>
<dbReference type="InterPro" id="IPR033391">
    <property type="entry name" value="FBPase_N"/>
</dbReference>
<evidence type="ECO:0000313" key="9">
    <source>
        <dbReference type="EMBL" id="CDW84700.1"/>
    </source>
</evidence>
<keyword evidence="2" id="KW-0479">Metal-binding</keyword>
<dbReference type="EMBL" id="CCKQ01013074">
    <property type="protein sequence ID" value="CDW84700.1"/>
    <property type="molecule type" value="Genomic_DNA"/>
</dbReference>
<dbReference type="PRINTS" id="PR01958">
    <property type="entry name" value="S17BPHPHTASE"/>
</dbReference>
<dbReference type="GO" id="GO:0006002">
    <property type="term" value="P:fructose 6-phosphate metabolic process"/>
    <property type="evidence" value="ECO:0007669"/>
    <property type="project" value="TreeGrafter"/>
</dbReference>
<evidence type="ECO:0000256" key="5">
    <source>
        <dbReference type="ARBA" id="ARBA00023277"/>
    </source>
</evidence>
<dbReference type="PIRSF" id="PIRSF000904">
    <property type="entry name" value="FBPtase_SBPase"/>
    <property type="match status" value="1"/>
</dbReference>
<name>A0A078AQI8_STYLE</name>
<dbReference type="AlphaFoldDB" id="A0A078AQI8"/>
<dbReference type="GO" id="GO:0042132">
    <property type="term" value="F:fructose 1,6-bisphosphate 1-phosphatase activity"/>
    <property type="evidence" value="ECO:0007669"/>
    <property type="project" value="TreeGrafter"/>
</dbReference>
<dbReference type="Gene3D" id="3.40.190.80">
    <property type="match status" value="1"/>
</dbReference>
<dbReference type="Pfam" id="PF18913">
    <property type="entry name" value="FBPase_C"/>
    <property type="match status" value="1"/>
</dbReference>
<evidence type="ECO:0000259" key="8">
    <source>
        <dbReference type="Pfam" id="PF18913"/>
    </source>
</evidence>
<dbReference type="InParanoid" id="A0A078AQI8"/>
<dbReference type="GO" id="GO:0006000">
    <property type="term" value="P:fructose metabolic process"/>
    <property type="evidence" value="ECO:0007669"/>
    <property type="project" value="TreeGrafter"/>
</dbReference>
<dbReference type="InterPro" id="IPR044015">
    <property type="entry name" value="FBPase_C_dom"/>
</dbReference>
<keyword evidence="4" id="KW-0460">Magnesium</keyword>
<dbReference type="SUPFAM" id="SSF56655">
    <property type="entry name" value="Carbohydrate phosphatase"/>
    <property type="match status" value="1"/>
</dbReference>
<dbReference type="OMA" id="KNERWIV"/>
<evidence type="ECO:0000256" key="3">
    <source>
        <dbReference type="ARBA" id="ARBA00022801"/>
    </source>
</evidence>
<dbReference type="InterPro" id="IPR023079">
    <property type="entry name" value="SBPase"/>
</dbReference>
<dbReference type="PANTHER" id="PTHR11556:SF35">
    <property type="entry name" value="SEDOHEPTULOSE-1,7-BISPHOSPHATASE, CHLOROPLASTIC"/>
    <property type="match status" value="1"/>
</dbReference>
<evidence type="ECO:0000259" key="7">
    <source>
        <dbReference type="Pfam" id="PF00316"/>
    </source>
</evidence>
<gene>
    <name evidence="9" type="primary">Contig17691.g18804</name>
    <name evidence="9" type="ORF">STYLEM_13766</name>
</gene>
<evidence type="ECO:0000313" key="10">
    <source>
        <dbReference type="Proteomes" id="UP000039865"/>
    </source>
</evidence>
<dbReference type="PANTHER" id="PTHR11556">
    <property type="entry name" value="FRUCTOSE-1,6-BISPHOSPHATASE-RELATED"/>
    <property type="match status" value="1"/>
</dbReference>
<dbReference type="GO" id="GO:0005986">
    <property type="term" value="P:sucrose biosynthetic process"/>
    <property type="evidence" value="ECO:0007669"/>
    <property type="project" value="TreeGrafter"/>
</dbReference>
<sequence length="300" mass="33755">MEGIYAHADFIKVYKAILDATQEIATYLRYHSAQTLSQQNQFGKQQSDLDLKADEIIFSHLKKSGVVHSAASEEKPYLNEMNPDGEYMVTFDPIDGSSVIDSNFSVASVFAIWKSKDINGMTGRDLVGAALSVYGSRTTIILYNAQNKKVEELTLLMMGKNERWIVTTPDMKIEPDAKLFAPALRSSYDNPNYLKIFENYCLKGYSIRYSGAFAVDCYQIFIKRQGVYSMLDSVAHPSRLHLIYEIIPLAFLIEKAGGKTSDGVRSVLDVEIKGYKQRISFIAGSSNEVDYIVRTINEKE</sequence>
<dbReference type="GO" id="GO:0030388">
    <property type="term" value="P:fructose 1,6-bisphosphate metabolic process"/>
    <property type="evidence" value="ECO:0007669"/>
    <property type="project" value="TreeGrafter"/>
</dbReference>
<reference evidence="9 10" key="1">
    <citation type="submission" date="2014-06" db="EMBL/GenBank/DDBJ databases">
        <authorList>
            <person name="Swart Estienne"/>
        </authorList>
    </citation>
    <scope>NUCLEOTIDE SEQUENCE [LARGE SCALE GENOMIC DNA]</scope>
    <source>
        <strain evidence="9 10">130c</strain>
    </source>
</reference>
<keyword evidence="3" id="KW-0378">Hydrolase</keyword>
<comment type="pathway">
    <text evidence="6">Carbohydrate biosynthesis.</text>
</comment>